<evidence type="ECO:0000313" key="10">
    <source>
        <dbReference type="Proteomes" id="UP000280008"/>
    </source>
</evidence>
<feature type="transmembrane region" description="Helical" evidence="7">
    <location>
        <begin position="225"/>
        <end position="243"/>
    </location>
</feature>
<protein>
    <submittedName>
        <fullName evidence="9">Acyltransferase-like protein</fullName>
    </submittedName>
</protein>
<proteinExistence type="inferred from homology"/>
<reference evidence="9 10" key="1">
    <citation type="submission" date="2018-10" db="EMBL/GenBank/DDBJ databases">
        <title>Sequencing the genomes of 1000 actinobacteria strains.</title>
        <authorList>
            <person name="Klenk H.-P."/>
        </authorList>
    </citation>
    <scope>NUCLEOTIDE SEQUENCE [LARGE SCALE GENOMIC DNA]</scope>
    <source>
        <strain evidence="9 10">DSM 17894</strain>
    </source>
</reference>
<feature type="transmembrane region" description="Helical" evidence="7">
    <location>
        <begin position="264"/>
        <end position="281"/>
    </location>
</feature>
<feature type="domain" description="Acyltransferase 3" evidence="8">
    <location>
        <begin position="12"/>
        <end position="306"/>
    </location>
</feature>
<dbReference type="GO" id="GO:0009246">
    <property type="term" value="P:enterobacterial common antigen biosynthetic process"/>
    <property type="evidence" value="ECO:0007669"/>
    <property type="project" value="TreeGrafter"/>
</dbReference>
<keyword evidence="9" id="KW-0012">Acyltransferase</keyword>
<dbReference type="EMBL" id="RBKS01000001">
    <property type="protein sequence ID" value="RKR75241.1"/>
    <property type="molecule type" value="Genomic_DNA"/>
</dbReference>
<dbReference type="AlphaFoldDB" id="A0A495IIV7"/>
<feature type="transmembrane region" description="Helical" evidence="7">
    <location>
        <begin position="20"/>
        <end position="45"/>
    </location>
</feature>
<dbReference type="GO" id="GO:0005886">
    <property type="term" value="C:plasma membrane"/>
    <property type="evidence" value="ECO:0007669"/>
    <property type="project" value="UniProtKB-SubCell"/>
</dbReference>
<evidence type="ECO:0000256" key="3">
    <source>
        <dbReference type="ARBA" id="ARBA00022475"/>
    </source>
</evidence>
<evidence type="ECO:0000259" key="8">
    <source>
        <dbReference type="Pfam" id="PF01757"/>
    </source>
</evidence>
<evidence type="ECO:0000256" key="1">
    <source>
        <dbReference type="ARBA" id="ARBA00004651"/>
    </source>
</evidence>
<keyword evidence="4 7" id="KW-0812">Transmembrane</keyword>
<keyword evidence="3" id="KW-1003">Cell membrane</keyword>
<feature type="transmembrane region" description="Helical" evidence="7">
    <location>
        <begin position="202"/>
        <end position="219"/>
    </location>
</feature>
<dbReference type="Pfam" id="PF01757">
    <property type="entry name" value="Acyl_transf_3"/>
    <property type="match status" value="1"/>
</dbReference>
<keyword evidence="10" id="KW-1185">Reference proteome</keyword>
<keyword evidence="9" id="KW-0808">Transferase</keyword>
<dbReference type="OrthoDB" id="3265718at2"/>
<evidence type="ECO:0000313" key="9">
    <source>
        <dbReference type="EMBL" id="RKR75241.1"/>
    </source>
</evidence>
<feature type="transmembrane region" description="Helical" evidence="7">
    <location>
        <begin position="89"/>
        <end position="109"/>
    </location>
</feature>
<comment type="subcellular location">
    <subcellularLocation>
        <location evidence="1">Cell membrane</location>
        <topology evidence="1">Multi-pass membrane protein</topology>
    </subcellularLocation>
</comment>
<comment type="caution">
    <text evidence="9">The sequence shown here is derived from an EMBL/GenBank/DDBJ whole genome shotgun (WGS) entry which is preliminary data.</text>
</comment>
<dbReference type="Proteomes" id="UP000280008">
    <property type="component" value="Unassembled WGS sequence"/>
</dbReference>
<comment type="similarity">
    <text evidence="2">Belongs to the acyltransferase 3 family.</text>
</comment>
<evidence type="ECO:0000256" key="5">
    <source>
        <dbReference type="ARBA" id="ARBA00022989"/>
    </source>
</evidence>
<name>A0A495IIV7_9MICO</name>
<gene>
    <name evidence="9" type="ORF">C8E83_2379</name>
</gene>
<accession>A0A495IIV7</accession>
<sequence length="346" mass="37875">MSALDRHGERLAWIDVTRGFAVFLVVFYHVVIALAVTPTAAPLWASTLNDAASPFRIPTLMFCSGMLLPRSLGKPTREYIGGKLRNIGWPYVVWTAVIVALLVGGSQVAGHGHYGVSRIWSIVTDDGTYTWYLAYLLLYYLISLVVPARIRTFSIPFLLAASAVIHDGDGWTRLTFLLAFFFLGDAVTRHYPDWLRLVRHRWVEALAAAAALVLAVYSTQVFVRYTLITALGVVGVAILAEPVGSLVARSRVGGWLSAIGRDSIVYYTTHWIVVTAAVHVLDRLHVRNGSVLVVALMVLGVAVPGVMVLLRRRSRIVAALYAWPKRAPSAVRAPRPTVPPAPAVSD</sequence>
<dbReference type="InterPro" id="IPR002656">
    <property type="entry name" value="Acyl_transf_3_dom"/>
</dbReference>
<evidence type="ECO:0000256" key="6">
    <source>
        <dbReference type="ARBA" id="ARBA00023136"/>
    </source>
</evidence>
<keyword evidence="6 7" id="KW-0472">Membrane</keyword>
<feature type="transmembrane region" description="Helical" evidence="7">
    <location>
        <begin position="51"/>
        <end position="68"/>
    </location>
</feature>
<feature type="transmembrane region" description="Helical" evidence="7">
    <location>
        <begin position="293"/>
        <end position="310"/>
    </location>
</feature>
<evidence type="ECO:0000256" key="4">
    <source>
        <dbReference type="ARBA" id="ARBA00022692"/>
    </source>
</evidence>
<feature type="transmembrane region" description="Helical" evidence="7">
    <location>
        <begin position="129"/>
        <end position="148"/>
    </location>
</feature>
<dbReference type="PANTHER" id="PTHR40074:SF4">
    <property type="entry name" value="INNER MEMBRANE PROTEIN YCFT"/>
    <property type="match status" value="1"/>
</dbReference>
<keyword evidence="5 7" id="KW-1133">Transmembrane helix</keyword>
<dbReference type="RefSeq" id="WP_121370060.1">
    <property type="nucleotide sequence ID" value="NZ_RBKS01000001.1"/>
</dbReference>
<evidence type="ECO:0000256" key="7">
    <source>
        <dbReference type="SAM" id="Phobius"/>
    </source>
</evidence>
<dbReference type="GO" id="GO:0016413">
    <property type="term" value="F:O-acetyltransferase activity"/>
    <property type="evidence" value="ECO:0007669"/>
    <property type="project" value="TreeGrafter"/>
</dbReference>
<evidence type="ECO:0000256" key="2">
    <source>
        <dbReference type="ARBA" id="ARBA00007400"/>
    </source>
</evidence>
<dbReference type="PANTHER" id="PTHR40074">
    <property type="entry name" value="O-ACETYLTRANSFERASE WECH"/>
    <property type="match status" value="1"/>
</dbReference>
<organism evidence="9 10">
    <name type="scientific">Frondihabitans australicus</name>
    <dbReference type="NCBI Taxonomy" id="386892"/>
    <lineage>
        <taxon>Bacteria</taxon>
        <taxon>Bacillati</taxon>
        <taxon>Actinomycetota</taxon>
        <taxon>Actinomycetes</taxon>
        <taxon>Micrococcales</taxon>
        <taxon>Microbacteriaceae</taxon>
        <taxon>Frondihabitans</taxon>
    </lineage>
</organism>